<comment type="catalytic activity">
    <reaction evidence="5 7">
        <text>hydrogencarbonate + H(+) = CO2 + H2O</text>
        <dbReference type="Rhea" id="RHEA:10748"/>
        <dbReference type="ChEBI" id="CHEBI:15377"/>
        <dbReference type="ChEBI" id="CHEBI:15378"/>
        <dbReference type="ChEBI" id="CHEBI:16526"/>
        <dbReference type="ChEBI" id="CHEBI:17544"/>
        <dbReference type="EC" id="4.2.1.1"/>
    </reaction>
</comment>
<comment type="cofactor">
    <cofactor evidence="6">
        <name>Zn(2+)</name>
        <dbReference type="ChEBI" id="CHEBI:29105"/>
    </cofactor>
    <text evidence="6">Binds 1 zinc ion per subunit.</text>
</comment>
<evidence type="ECO:0000256" key="7">
    <source>
        <dbReference type="RuleBase" id="RU003956"/>
    </source>
</evidence>
<comment type="similarity">
    <text evidence="1 7">Belongs to the beta-class carbonic anhydrase family.</text>
</comment>
<accession>A0A084CP49</accession>
<dbReference type="InterPro" id="IPR001765">
    <property type="entry name" value="Carbonic_anhydrase"/>
</dbReference>
<dbReference type="NCBIfam" id="NF007756">
    <property type="entry name" value="PRK10437.1"/>
    <property type="match status" value="1"/>
</dbReference>
<evidence type="ECO:0000256" key="4">
    <source>
        <dbReference type="ARBA" id="ARBA00023239"/>
    </source>
</evidence>
<dbReference type="GO" id="GO:0015976">
    <property type="term" value="P:carbon utilization"/>
    <property type="evidence" value="ECO:0007669"/>
    <property type="project" value="InterPro"/>
</dbReference>
<dbReference type="PANTHER" id="PTHR11002:SF76">
    <property type="entry name" value="CARBONIC ANHYDRASE"/>
    <property type="match status" value="1"/>
</dbReference>
<keyword evidence="4 7" id="KW-0456">Lyase</keyword>
<dbReference type="RefSeq" id="WP_034413206.1">
    <property type="nucleotide sequence ID" value="NZ_JGVK01000006.1"/>
</dbReference>
<comment type="caution">
    <text evidence="8">The sequence shown here is derived from an EMBL/GenBank/DDBJ whole genome shotgun (WGS) entry which is preliminary data.</text>
</comment>
<sequence>MSTIEQLFKNNLFWSDSIKLKSPEYFTKLRERQDPDFLWIGCSDSRVPAEYLTGLNSGELFVHRNIANQIIHTDLNCLSVIQYAVDILQVKHIIVCGHYDCGGISAAIKNAPLELMNQWLLNIRHMFLKRKSWFSDVRKEKWTDKLCEINLAEQVYSLGNLAVMQNAWKRNQDVEIHGVIYNISDGKLEATGMHCSSIESLRVSYKTVMSKILSDRKKIYS</sequence>
<comment type="function">
    <text evidence="7">Reversible hydration of carbon dioxide.</text>
</comment>
<feature type="binding site" evidence="6">
    <location>
        <position position="101"/>
    </location>
    <ligand>
        <name>Zn(2+)</name>
        <dbReference type="ChEBI" id="CHEBI:29105"/>
    </ligand>
</feature>
<dbReference type="AlphaFoldDB" id="A0A084CP49"/>
<dbReference type="PROSITE" id="PS00705">
    <property type="entry name" value="PROK_CO2_ANHYDRASE_2"/>
    <property type="match status" value="1"/>
</dbReference>
<feature type="binding site" evidence="6">
    <location>
        <position position="44"/>
    </location>
    <ligand>
        <name>Zn(2+)</name>
        <dbReference type="ChEBI" id="CHEBI:29105"/>
    </ligand>
</feature>
<proteinExistence type="inferred from homology"/>
<dbReference type="GO" id="GO:0004089">
    <property type="term" value="F:carbonate dehydratase activity"/>
    <property type="evidence" value="ECO:0007669"/>
    <property type="project" value="UniProtKB-UniRule"/>
</dbReference>
<dbReference type="Pfam" id="PF00484">
    <property type="entry name" value="Pro_CA"/>
    <property type="match status" value="1"/>
</dbReference>
<feature type="binding site" evidence="6">
    <location>
        <position position="98"/>
    </location>
    <ligand>
        <name>Zn(2+)</name>
        <dbReference type="ChEBI" id="CHEBI:29105"/>
    </ligand>
</feature>
<keyword evidence="2 6" id="KW-0479">Metal-binding</keyword>
<dbReference type="CDD" id="cd00883">
    <property type="entry name" value="beta_CA_cladeA"/>
    <property type="match status" value="1"/>
</dbReference>
<dbReference type="Gene3D" id="3.40.1050.10">
    <property type="entry name" value="Carbonic anhydrase"/>
    <property type="match status" value="1"/>
</dbReference>
<dbReference type="SMART" id="SM00947">
    <property type="entry name" value="Pro_CA"/>
    <property type="match status" value="1"/>
</dbReference>
<evidence type="ECO:0000256" key="2">
    <source>
        <dbReference type="ARBA" id="ARBA00022723"/>
    </source>
</evidence>
<dbReference type="EC" id="4.2.1.1" evidence="7"/>
<dbReference type="PROSITE" id="PS00704">
    <property type="entry name" value="PROK_CO2_ANHYDRASE_1"/>
    <property type="match status" value="1"/>
</dbReference>
<keyword evidence="3 6" id="KW-0862">Zinc</keyword>
<name>A0A084CP49_9GAMM</name>
<evidence type="ECO:0000313" key="9">
    <source>
        <dbReference type="Proteomes" id="UP000053784"/>
    </source>
</evidence>
<evidence type="ECO:0000256" key="1">
    <source>
        <dbReference type="ARBA" id="ARBA00006217"/>
    </source>
</evidence>
<dbReference type="PANTHER" id="PTHR11002">
    <property type="entry name" value="CARBONIC ANHYDRASE"/>
    <property type="match status" value="1"/>
</dbReference>
<keyword evidence="9" id="KW-1185">Reference proteome</keyword>
<evidence type="ECO:0000256" key="5">
    <source>
        <dbReference type="ARBA" id="ARBA00048348"/>
    </source>
</evidence>
<dbReference type="eggNOG" id="COG0288">
    <property type="taxonomic scope" value="Bacteria"/>
</dbReference>
<protein>
    <recommendedName>
        <fullName evidence="7">Carbonic anhydrase</fullName>
        <ecNumber evidence="7">4.2.1.1</ecNumber>
    </recommendedName>
    <alternativeName>
        <fullName evidence="7">Carbonate dehydratase</fullName>
    </alternativeName>
</protein>
<dbReference type="InterPro" id="IPR015892">
    <property type="entry name" value="Carbonic_anhydrase_CS"/>
</dbReference>
<reference evidence="8 9" key="1">
    <citation type="submission" date="2014-03" db="EMBL/GenBank/DDBJ databases">
        <title>Selection and divergence in the genomes of co-occurring obligate luminous symbionts with specific hosts.</title>
        <authorList>
            <person name="Hendry T.A."/>
            <person name="de Wet J.R."/>
            <person name="Dunlap P.V."/>
        </authorList>
    </citation>
    <scope>NUCLEOTIDE SEQUENCE [LARGE SCALE GENOMIC DNA]</scope>
    <source>
        <strain evidence="8 9">Ppalp.1</strain>
    </source>
</reference>
<dbReference type="Proteomes" id="UP000053784">
    <property type="component" value="Unassembled WGS sequence"/>
</dbReference>
<dbReference type="InterPro" id="IPR036874">
    <property type="entry name" value="Carbonic_anhydrase_sf"/>
</dbReference>
<dbReference type="FunFam" id="3.40.1050.10:FF:000001">
    <property type="entry name" value="Carbonic anhydrase"/>
    <property type="match status" value="1"/>
</dbReference>
<evidence type="ECO:0000313" key="8">
    <source>
        <dbReference type="EMBL" id="KEY91578.1"/>
    </source>
</evidence>
<feature type="binding site" evidence="6">
    <location>
        <position position="42"/>
    </location>
    <ligand>
        <name>Zn(2+)</name>
        <dbReference type="ChEBI" id="CHEBI:29105"/>
    </ligand>
</feature>
<evidence type="ECO:0000256" key="6">
    <source>
        <dbReference type="PIRSR" id="PIRSR601765-1"/>
    </source>
</evidence>
<dbReference type="GO" id="GO:0008270">
    <property type="term" value="F:zinc ion binding"/>
    <property type="evidence" value="ECO:0007669"/>
    <property type="project" value="UniProtKB-UniRule"/>
</dbReference>
<gene>
    <name evidence="8" type="ORF">CF67_14035</name>
</gene>
<organism evidence="8 9">
    <name type="scientific">Candidatus Photodesmus blepharonis</name>
    <dbReference type="NCBI Taxonomy" id="1179155"/>
    <lineage>
        <taxon>Bacteria</taxon>
        <taxon>Pseudomonadati</taxon>
        <taxon>Pseudomonadota</taxon>
        <taxon>Gammaproteobacteria</taxon>
        <taxon>Vibrionales</taxon>
        <taxon>Vibrionaceae</taxon>
        <taxon>Candidatus Photodesmus</taxon>
    </lineage>
</organism>
<dbReference type="EMBL" id="JGVK01000006">
    <property type="protein sequence ID" value="KEY91578.1"/>
    <property type="molecule type" value="Genomic_DNA"/>
</dbReference>
<dbReference type="STRING" id="1179155.CF67_14035"/>
<dbReference type="OrthoDB" id="9797527at2"/>
<dbReference type="SUPFAM" id="SSF53056">
    <property type="entry name" value="beta-carbonic anhydrase, cab"/>
    <property type="match status" value="1"/>
</dbReference>
<evidence type="ECO:0000256" key="3">
    <source>
        <dbReference type="ARBA" id="ARBA00022833"/>
    </source>
</evidence>